<keyword evidence="8" id="KW-0812">Transmembrane</keyword>
<keyword evidence="10" id="KW-0809">Transit peptide</keyword>
<dbReference type="SUPFAM" id="SSF51395">
    <property type="entry name" value="FMN-linked oxidoreductases"/>
    <property type="match status" value="1"/>
</dbReference>
<evidence type="ECO:0000256" key="15">
    <source>
        <dbReference type="ARBA" id="ARBA00048639"/>
    </source>
</evidence>
<accession>A0A0A9WG38</accession>
<evidence type="ECO:0000256" key="10">
    <source>
        <dbReference type="ARBA" id="ARBA00022946"/>
    </source>
</evidence>
<dbReference type="InterPro" id="IPR013785">
    <property type="entry name" value="Aldolase_TIM"/>
</dbReference>
<evidence type="ECO:0000256" key="14">
    <source>
        <dbReference type="ARBA" id="ARBA00023136"/>
    </source>
</evidence>
<dbReference type="GO" id="GO:0006207">
    <property type="term" value="P:'de novo' pyrimidine nucleobase biosynthetic process"/>
    <property type="evidence" value="ECO:0007669"/>
    <property type="project" value="InterPro"/>
</dbReference>
<feature type="domain" description="Dihydroorotate dehydrogenase catalytic" evidence="17">
    <location>
        <begin position="80"/>
        <end position="375"/>
    </location>
</feature>
<dbReference type="PROSITE" id="PS00912">
    <property type="entry name" value="DHODEHASE_2"/>
    <property type="match status" value="1"/>
</dbReference>
<reference evidence="18" key="2">
    <citation type="submission" date="2014-07" db="EMBL/GenBank/DDBJ databases">
        <authorList>
            <person name="Hull J."/>
        </authorList>
    </citation>
    <scope>NUCLEOTIDE SEQUENCE</scope>
</reference>
<keyword evidence="12 16" id="KW-0560">Oxidoreductase</keyword>
<dbReference type="InterPro" id="IPR001295">
    <property type="entry name" value="Dihydroorotate_DH_CS"/>
</dbReference>
<dbReference type="AlphaFoldDB" id="A0A0A9WG38"/>
<dbReference type="CDD" id="cd04738">
    <property type="entry name" value="DHOD_2_like"/>
    <property type="match status" value="1"/>
</dbReference>
<proteinExistence type="inferred from homology"/>
<comment type="cofactor">
    <cofactor evidence="16">
        <name>FMN</name>
        <dbReference type="ChEBI" id="CHEBI:58210"/>
    </cofactor>
    <text evidence="16">Binds 1 FMN per subunit.</text>
</comment>
<comment type="catalytic activity">
    <reaction evidence="15 16">
        <text>(S)-dihydroorotate + a quinone = orotate + a quinol</text>
        <dbReference type="Rhea" id="RHEA:30187"/>
        <dbReference type="ChEBI" id="CHEBI:24646"/>
        <dbReference type="ChEBI" id="CHEBI:30839"/>
        <dbReference type="ChEBI" id="CHEBI:30864"/>
        <dbReference type="ChEBI" id="CHEBI:132124"/>
        <dbReference type="EC" id="1.3.5.2"/>
    </reaction>
</comment>
<gene>
    <name evidence="18" type="primary">Dhod</name>
    <name evidence="18" type="ORF">CM83_61268</name>
</gene>
<keyword evidence="7 16" id="KW-0288">FMN</keyword>
<dbReference type="InterPro" id="IPR050074">
    <property type="entry name" value="DHO_dehydrogenase"/>
</dbReference>
<evidence type="ECO:0000256" key="3">
    <source>
        <dbReference type="ARBA" id="ARBA00005359"/>
    </source>
</evidence>
<evidence type="ECO:0000256" key="13">
    <source>
        <dbReference type="ARBA" id="ARBA00023128"/>
    </source>
</evidence>
<evidence type="ECO:0000256" key="5">
    <source>
        <dbReference type="ARBA" id="ARBA00017599"/>
    </source>
</evidence>
<dbReference type="InterPro" id="IPR005720">
    <property type="entry name" value="Dihydroorotate_DH_cat"/>
</dbReference>
<dbReference type="NCBIfam" id="TIGR01036">
    <property type="entry name" value="pyrD_sub2"/>
    <property type="match status" value="1"/>
</dbReference>
<dbReference type="PANTHER" id="PTHR48109:SF4">
    <property type="entry name" value="DIHYDROOROTATE DEHYDROGENASE (QUINONE), MITOCHONDRIAL"/>
    <property type="match status" value="1"/>
</dbReference>
<dbReference type="PROSITE" id="PS00911">
    <property type="entry name" value="DHODEHASE_1"/>
    <property type="match status" value="1"/>
</dbReference>
<dbReference type="Pfam" id="PF01180">
    <property type="entry name" value="DHO_dh"/>
    <property type="match status" value="1"/>
</dbReference>
<dbReference type="FunFam" id="3.20.20.70:FF:000066">
    <property type="entry name" value="Dihydroorotate dehydrogenase (quinone), mitochondrial"/>
    <property type="match status" value="1"/>
</dbReference>
<keyword evidence="14" id="KW-0472">Membrane</keyword>
<evidence type="ECO:0000256" key="11">
    <source>
        <dbReference type="ARBA" id="ARBA00022989"/>
    </source>
</evidence>
<evidence type="ECO:0000256" key="2">
    <source>
        <dbReference type="ARBA" id="ARBA00005161"/>
    </source>
</evidence>
<evidence type="ECO:0000313" key="18">
    <source>
        <dbReference type="EMBL" id="JAG06366.1"/>
    </source>
</evidence>
<comment type="subcellular location">
    <subcellularLocation>
        <location evidence="1 16">Mitochondrion inner membrane</location>
        <topology evidence="1 16">Single-pass membrane protein</topology>
    </subcellularLocation>
</comment>
<dbReference type="GO" id="GO:0044205">
    <property type="term" value="P:'de novo' UMP biosynthetic process"/>
    <property type="evidence" value="ECO:0007669"/>
    <property type="project" value="UniProtKB-UniPathway"/>
</dbReference>
<evidence type="ECO:0000256" key="8">
    <source>
        <dbReference type="ARBA" id="ARBA00022692"/>
    </source>
</evidence>
<dbReference type="EMBL" id="GBHO01037238">
    <property type="protein sequence ID" value="JAG06366.1"/>
    <property type="molecule type" value="Transcribed_RNA"/>
</dbReference>
<keyword evidence="9 16" id="KW-0999">Mitochondrion inner membrane</keyword>
<evidence type="ECO:0000256" key="16">
    <source>
        <dbReference type="RuleBase" id="RU361255"/>
    </source>
</evidence>
<evidence type="ECO:0000256" key="1">
    <source>
        <dbReference type="ARBA" id="ARBA00004434"/>
    </source>
</evidence>
<dbReference type="GO" id="GO:0005743">
    <property type="term" value="C:mitochondrial inner membrane"/>
    <property type="evidence" value="ECO:0007669"/>
    <property type="project" value="UniProtKB-SubCell"/>
</dbReference>
<dbReference type="GO" id="GO:0106430">
    <property type="term" value="F:dihydroorotate dehydrogenase (quinone) activity"/>
    <property type="evidence" value="ECO:0007669"/>
    <property type="project" value="UniProtKB-EC"/>
</dbReference>
<keyword evidence="6 16" id="KW-0285">Flavoprotein</keyword>
<dbReference type="InterPro" id="IPR005719">
    <property type="entry name" value="Dihydroorotate_DH_2"/>
</dbReference>
<keyword evidence="13 16" id="KW-0496">Mitochondrion</keyword>
<dbReference type="EC" id="1.3.5.2" evidence="4 16"/>
<dbReference type="UniPathway" id="UPA00070">
    <property type="reaction ID" value="UER00946"/>
</dbReference>
<evidence type="ECO:0000256" key="7">
    <source>
        <dbReference type="ARBA" id="ARBA00022643"/>
    </source>
</evidence>
<protein>
    <recommendedName>
        <fullName evidence="5 16">Dihydroorotate dehydrogenase (quinone), mitochondrial</fullName>
        <shortName evidence="16">DHOdehase</shortName>
        <ecNumber evidence="4 16">1.3.5.2</ecNumber>
    </recommendedName>
</protein>
<comment type="pathway">
    <text evidence="2 16">Pyrimidine metabolism; UMP biosynthesis via de novo pathway; orotate from (S)-dihydroorotate (quinone route): step 1/1.</text>
</comment>
<evidence type="ECO:0000259" key="17">
    <source>
        <dbReference type="Pfam" id="PF01180"/>
    </source>
</evidence>
<dbReference type="Gene3D" id="3.20.20.70">
    <property type="entry name" value="Aldolase class I"/>
    <property type="match status" value="1"/>
</dbReference>
<name>A0A0A9WG38_LYGHE</name>
<evidence type="ECO:0000256" key="12">
    <source>
        <dbReference type="ARBA" id="ARBA00023002"/>
    </source>
</evidence>
<evidence type="ECO:0000256" key="6">
    <source>
        <dbReference type="ARBA" id="ARBA00022630"/>
    </source>
</evidence>
<dbReference type="PANTHER" id="PTHR48109">
    <property type="entry name" value="DIHYDROOROTATE DEHYDROGENASE (QUINONE), MITOCHONDRIAL-RELATED"/>
    <property type="match status" value="1"/>
</dbReference>
<dbReference type="NCBIfam" id="NF003645">
    <property type="entry name" value="PRK05286.1-2"/>
    <property type="match status" value="1"/>
</dbReference>
<reference evidence="18" key="1">
    <citation type="journal article" date="2014" name="PLoS ONE">
        <title>Transcriptome-Based Identification of ABC Transporters in the Western Tarnished Plant Bug Lygus hesperus.</title>
        <authorList>
            <person name="Hull J.J."/>
            <person name="Chaney K."/>
            <person name="Geib S.M."/>
            <person name="Fabrick J.A."/>
            <person name="Brent C.S."/>
            <person name="Walsh D."/>
            <person name="Lavine L.C."/>
        </authorList>
    </citation>
    <scope>NUCLEOTIDE SEQUENCE</scope>
</reference>
<evidence type="ECO:0000256" key="9">
    <source>
        <dbReference type="ARBA" id="ARBA00022792"/>
    </source>
</evidence>
<sequence length="398" mass="43705">MCELNKLKTPSRLKSLALICSTATGLFSGYCLLNEDEQFYEKVVIPISHCLSPETAHRVAVAANKYRLIPKSPYQDPPSLKSKMWDLSLSNPIGMAAGYDKHGEAIENLHDIGFGFVEIGSITPLPQAGNEKPRVFRLPQNEAIINRYGFNSEGHQAVLERVQKLKAKHFNGVIGINLGKNKSSADPIQDYVTGIRLFGPVADYLVINISSPNTPGLRDWQNKDQLEKLLTTLVRVRDELSGRKPPLLLKLAPDLTESQKKEISKLVLQKKCRIDGLVISNTTTERGEELQGEHVVEAGGLSGRPLSDSSTMMIEEMRKLTKGEIPIVGVGGISSGKDAYDKIKAGACLVQLYTSYVYHGPPRVTRIKKELDEALRTDGFNSVSDAVGGQSKSTHARS</sequence>
<organism evidence="18">
    <name type="scientific">Lygus hesperus</name>
    <name type="common">Western plant bug</name>
    <dbReference type="NCBI Taxonomy" id="30085"/>
    <lineage>
        <taxon>Eukaryota</taxon>
        <taxon>Metazoa</taxon>
        <taxon>Ecdysozoa</taxon>
        <taxon>Arthropoda</taxon>
        <taxon>Hexapoda</taxon>
        <taxon>Insecta</taxon>
        <taxon>Pterygota</taxon>
        <taxon>Neoptera</taxon>
        <taxon>Paraneoptera</taxon>
        <taxon>Hemiptera</taxon>
        <taxon>Heteroptera</taxon>
        <taxon>Panheteroptera</taxon>
        <taxon>Cimicomorpha</taxon>
        <taxon>Miridae</taxon>
        <taxon>Mirini</taxon>
        <taxon>Lygus</taxon>
    </lineage>
</organism>
<keyword evidence="11" id="KW-1133">Transmembrane helix</keyword>
<comment type="similarity">
    <text evidence="3 16">Belongs to the dihydroorotate dehydrogenase family. Type 2 subfamily.</text>
</comment>
<dbReference type="NCBIfam" id="NF003652">
    <property type="entry name" value="PRK05286.2-5"/>
    <property type="match status" value="1"/>
</dbReference>
<evidence type="ECO:0000256" key="4">
    <source>
        <dbReference type="ARBA" id="ARBA00012791"/>
    </source>
</evidence>